<protein>
    <submittedName>
        <fullName evidence="2">Alpha/beta hydrolase</fullName>
    </submittedName>
</protein>
<dbReference type="Proteomes" id="UP000252189">
    <property type="component" value="Unassembled WGS sequence"/>
</dbReference>
<dbReference type="AlphaFoldDB" id="A0A368N6Q5"/>
<dbReference type="InterPro" id="IPR000073">
    <property type="entry name" value="AB_hydrolase_1"/>
</dbReference>
<feature type="domain" description="AB hydrolase-1" evidence="1">
    <location>
        <begin position="62"/>
        <end position="303"/>
    </location>
</feature>
<dbReference type="InterPro" id="IPR029058">
    <property type="entry name" value="AB_hydrolase_fold"/>
</dbReference>
<proteinExistence type="predicted"/>
<reference evidence="2 3" key="1">
    <citation type="submission" date="2018-07" db="EMBL/GenBank/DDBJ databases">
        <title>Genome sequences of Haloplanus salinus JCM 18368T.</title>
        <authorList>
            <person name="Kim Y.B."/>
            <person name="Roh S.W."/>
        </authorList>
    </citation>
    <scope>NUCLEOTIDE SEQUENCE [LARGE SCALE GENOMIC DNA]</scope>
    <source>
        <strain evidence="2 3">JCM 18368</strain>
    </source>
</reference>
<dbReference type="PANTHER" id="PTHR46438:SF2">
    <property type="entry name" value="ALPHA_BETA-HYDROLASES SUPERFAMILY PROTEIN"/>
    <property type="match status" value="1"/>
</dbReference>
<dbReference type="Gene3D" id="3.40.50.1820">
    <property type="entry name" value="alpha/beta hydrolase"/>
    <property type="match status" value="1"/>
</dbReference>
<keyword evidence="2" id="KW-0378">Hydrolase</keyword>
<dbReference type="PRINTS" id="PR00111">
    <property type="entry name" value="ABHYDROLASE"/>
</dbReference>
<name>A0A368N6Q5_9EURY</name>
<gene>
    <name evidence="2" type="ORF">DU504_02285</name>
</gene>
<sequence length="312" mass="33430">MKLRRVGAAIAGLAGGVVLGDRLLRGAAGELEPALDATERTYRWRDMDVAYAELGDPGDPTLVCLHGINAAGSSGEFRDVAAALAETHHVVAPDLPGFGRSDRPPLRYSAALYEDFVADFLAEYDAPAVVASSLSAAYVAHAADDERVSVDSLLAVCPTTRGGPHPPKTWLRELLRSPVVGTGLFDALVSKPSIRYFNADHAYADPASVSEEWTDYQWRTTHQQNARFAVAAFVSGHCNSELDLGAALGDLDAPVTMVWGRDATLPPLSTGRDLADEADARLVVFDHAKLLPHVEHPREFVDATREAIAPAE</sequence>
<organism evidence="2 3">
    <name type="scientific">Haloplanus salinus</name>
    <dbReference type="NCBI Taxonomy" id="1126245"/>
    <lineage>
        <taxon>Archaea</taxon>
        <taxon>Methanobacteriati</taxon>
        <taxon>Methanobacteriota</taxon>
        <taxon>Stenosarchaea group</taxon>
        <taxon>Halobacteria</taxon>
        <taxon>Halobacteriales</taxon>
        <taxon>Haloferacaceae</taxon>
        <taxon>Haloplanus</taxon>
    </lineage>
</organism>
<evidence type="ECO:0000313" key="3">
    <source>
        <dbReference type="Proteomes" id="UP000252189"/>
    </source>
</evidence>
<dbReference type="SUPFAM" id="SSF53474">
    <property type="entry name" value="alpha/beta-Hydrolases"/>
    <property type="match status" value="1"/>
</dbReference>
<keyword evidence="3" id="KW-1185">Reference proteome</keyword>
<dbReference type="OrthoDB" id="194600at2157"/>
<dbReference type="EMBL" id="QPHM01000001">
    <property type="protein sequence ID" value="RCU46232.1"/>
    <property type="molecule type" value="Genomic_DNA"/>
</dbReference>
<dbReference type="RefSeq" id="WP_114447783.1">
    <property type="nucleotide sequence ID" value="NZ_QPHM01000001.1"/>
</dbReference>
<dbReference type="Pfam" id="PF12697">
    <property type="entry name" value="Abhydrolase_6"/>
    <property type="match status" value="1"/>
</dbReference>
<accession>A0A368N6Q5</accession>
<comment type="caution">
    <text evidence="2">The sequence shown here is derived from an EMBL/GenBank/DDBJ whole genome shotgun (WGS) entry which is preliminary data.</text>
</comment>
<dbReference type="GO" id="GO:0016787">
    <property type="term" value="F:hydrolase activity"/>
    <property type="evidence" value="ECO:0007669"/>
    <property type="project" value="UniProtKB-KW"/>
</dbReference>
<dbReference type="PANTHER" id="PTHR46438">
    <property type="entry name" value="ALPHA/BETA-HYDROLASES SUPERFAMILY PROTEIN"/>
    <property type="match status" value="1"/>
</dbReference>
<evidence type="ECO:0000313" key="2">
    <source>
        <dbReference type="EMBL" id="RCU46232.1"/>
    </source>
</evidence>
<evidence type="ECO:0000259" key="1">
    <source>
        <dbReference type="Pfam" id="PF12697"/>
    </source>
</evidence>